<dbReference type="AlphaFoldDB" id="A0A2P5BZG7"/>
<name>A0A2P5BZG7_PARAD</name>
<proteinExistence type="predicted"/>
<feature type="transmembrane region" description="Helical" evidence="1">
    <location>
        <begin position="29"/>
        <end position="51"/>
    </location>
</feature>
<evidence type="ECO:0000256" key="1">
    <source>
        <dbReference type="SAM" id="Phobius"/>
    </source>
</evidence>
<dbReference type="PANTHER" id="PTHR33133">
    <property type="entry name" value="OS08G0107100 PROTEIN-RELATED"/>
    <property type="match status" value="1"/>
</dbReference>
<feature type="transmembrane region" description="Helical" evidence="1">
    <location>
        <begin position="281"/>
        <end position="306"/>
    </location>
</feature>
<protein>
    <submittedName>
        <fullName evidence="2">Transmembrane protein</fullName>
    </submittedName>
</protein>
<gene>
    <name evidence="2" type="ORF">PanWU01x14_197330</name>
</gene>
<keyword evidence="3" id="KW-1185">Reference proteome</keyword>
<reference evidence="3" key="1">
    <citation type="submission" date="2016-06" db="EMBL/GenBank/DDBJ databases">
        <title>Parallel loss of symbiosis genes in relatives of nitrogen-fixing non-legume Parasponia.</title>
        <authorList>
            <person name="Van Velzen R."/>
            <person name="Holmer R."/>
            <person name="Bu F."/>
            <person name="Rutten L."/>
            <person name="Van Zeijl A."/>
            <person name="Liu W."/>
            <person name="Santuari L."/>
            <person name="Cao Q."/>
            <person name="Sharma T."/>
            <person name="Shen D."/>
            <person name="Roswanjaya Y."/>
            <person name="Wardhani T."/>
            <person name="Kalhor M.S."/>
            <person name="Jansen J."/>
            <person name="Van den Hoogen J."/>
            <person name="Gungor B."/>
            <person name="Hartog M."/>
            <person name="Hontelez J."/>
            <person name="Verver J."/>
            <person name="Yang W.-C."/>
            <person name="Schijlen E."/>
            <person name="Repin R."/>
            <person name="Schilthuizen M."/>
            <person name="Schranz E."/>
            <person name="Heidstra R."/>
            <person name="Miyata K."/>
            <person name="Fedorova E."/>
            <person name="Kohlen W."/>
            <person name="Bisseling T."/>
            <person name="Smit S."/>
            <person name="Geurts R."/>
        </authorList>
    </citation>
    <scope>NUCLEOTIDE SEQUENCE [LARGE SCALE GENOMIC DNA]</scope>
    <source>
        <strain evidence="3">cv. WU1-14</strain>
    </source>
</reference>
<feature type="transmembrane region" description="Helical" evidence="1">
    <location>
        <begin position="180"/>
        <end position="213"/>
    </location>
</feature>
<dbReference type="EMBL" id="JXTB01000198">
    <property type="protein sequence ID" value="PON54184.1"/>
    <property type="molecule type" value="Genomic_DNA"/>
</dbReference>
<evidence type="ECO:0000313" key="2">
    <source>
        <dbReference type="EMBL" id="PON54184.1"/>
    </source>
</evidence>
<accession>A0A2P5BZG7</accession>
<feature type="transmembrane region" description="Helical" evidence="1">
    <location>
        <begin position="88"/>
        <end position="114"/>
    </location>
</feature>
<evidence type="ECO:0000313" key="3">
    <source>
        <dbReference type="Proteomes" id="UP000237105"/>
    </source>
</evidence>
<organism evidence="2 3">
    <name type="scientific">Parasponia andersonii</name>
    <name type="common">Sponia andersonii</name>
    <dbReference type="NCBI Taxonomy" id="3476"/>
    <lineage>
        <taxon>Eukaryota</taxon>
        <taxon>Viridiplantae</taxon>
        <taxon>Streptophyta</taxon>
        <taxon>Embryophyta</taxon>
        <taxon>Tracheophyta</taxon>
        <taxon>Spermatophyta</taxon>
        <taxon>Magnoliopsida</taxon>
        <taxon>eudicotyledons</taxon>
        <taxon>Gunneridae</taxon>
        <taxon>Pentapetalae</taxon>
        <taxon>rosids</taxon>
        <taxon>fabids</taxon>
        <taxon>Rosales</taxon>
        <taxon>Cannabaceae</taxon>
        <taxon>Parasponia</taxon>
    </lineage>
</organism>
<dbReference type="STRING" id="3476.A0A2P5BZG7"/>
<feature type="transmembrane region" description="Helical" evidence="1">
    <location>
        <begin position="234"/>
        <end position="253"/>
    </location>
</feature>
<dbReference type="PANTHER" id="PTHR33133:SF7">
    <property type="entry name" value="F26K24.10 PROTEIN-RELATED"/>
    <property type="match status" value="1"/>
</dbReference>
<dbReference type="Proteomes" id="UP000237105">
    <property type="component" value="Unassembled WGS sequence"/>
</dbReference>
<sequence length="348" mass="38260">METSTPVEPLSLFKVLSDSKRVITSQPGLFRALSFLFILPLSIADVVYPILIQSLLPGTVSKGFLNPSGFGPQQGEDDKVNPFLIKTLLLALAYAVFTLVFSNFAVISITYSVIHGFSGQPVKLKSAIKSIATSFFPLLGTTLLIQTIILPIAILLGVVFALLINGARLLGFRVEFSLPYFLLFCVVVLVPLLLIVILVQVNWALFSVVVVAESTWGLKSLKRSASLIKGRRRLALSLFLYFFFCSGVFTWIINSHLPVTNLNGGSASDREWKYFSLVTRILVNSAFQTLVVLYELIANAVLYVYCTKASADHGDKEYAGEYYISLPVDDNNDKAPRVVSVACSKLEV</sequence>
<keyword evidence="1" id="KW-0472">Membrane</keyword>
<keyword evidence="1 2" id="KW-0812">Transmembrane</keyword>
<keyword evidence="1" id="KW-1133">Transmembrane helix</keyword>
<dbReference type="OrthoDB" id="1156740at2759"/>
<feature type="transmembrane region" description="Helical" evidence="1">
    <location>
        <begin position="135"/>
        <end position="160"/>
    </location>
</feature>
<comment type="caution">
    <text evidence="2">The sequence shown here is derived from an EMBL/GenBank/DDBJ whole genome shotgun (WGS) entry which is preliminary data.</text>
</comment>